<organism evidence="1 2">
    <name type="scientific">Zymobacter palmae</name>
    <dbReference type="NCBI Taxonomy" id="33074"/>
    <lineage>
        <taxon>Bacteria</taxon>
        <taxon>Pseudomonadati</taxon>
        <taxon>Pseudomonadota</taxon>
        <taxon>Gammaproteobacteria</taxon>
        <taxon>Oceanospirillales</taxon>
        <taxon>Halomonadaceae</taxon>
        <taxon>Zymobacter group</taxon>
        <taxon>Zymobacter</taxon>
    </lineage>
</organism>
<keyword evidence="2" id="KW-1185">Reference proteome</keyword>
<gene>
    <name evidence="1" type="ORF">ZBT109_1838</name>
</gene>
<dbReference type="Proteomes" id="UP000267342">
    <property type="component" value="Chromosome"/>
</dbReference>
<protein>
    <submittedName>
        <fullName evidence="1">GGDEF domain protein</fullName>
    </submittedName>
</protein>
<dbReference type="AlphaFoldDB" id="A0A348HG32"/>
<name>A0A348HG32_9GAMM</name>
<evidence type="ECO:0000313" key="2">
    <source>
        <dbReference type="Proteomes" id="UP000267342"/>
    </source>
</evidence>
<accession>A0A348HG32</accession>
<dbReference type="KEGG" id="zpl:ZBT109_1838"/>
<dbReference type="EMBL" id="AP018933">
    <property type="protein sequence ID" value="BBG30584.1"/>
    <property type="molecule type" value="Genomic_DNA"/>
</dbReference>
<reference evidence="1 2" key="1">
    <citation type="submission" date="2018-09" db="EMBL/GenBank/DDBJ databases">
        <title>Zymobacter palmae IAM14233 (=T109) whole genome analysis.</title>
        <authorList>
            <person name="Yanase H."/>
        </authorList>
    </citation>
    <scope>NUCLEOTIDE SEQUENCE [LARGE SCALE GENOMIC DNA]</scope>
    <source>
        <strain evidence="1 2">IAM14233</strain>
    </source>
</reference>
<evidence type="ECO:0000313" key="1">
    <source>
        <dbReference type="EMBL" id="BBG30584.1"/>
    </source>
</evidence>
<sequence>MLRNLLGNAQCLSRIDLVRMAQHWTVGFENIRIAVALPFAIDTLSDLPQRVAFLDRVEARFRSALLSGFNLQIIGVDACHAVGVTDRHHDLLKRCLIRYAAAQSDLITLNGNLYVLRAQLIFIQLLLERFCRRPLHFACLRFRCARQFLAH</sequence>
<proteinExistence type="predicted"/>